<dbReference type="GeneID" id="92918408"/>
<reference evidence="1 2" key="1">
    <citation type="submission" date="2013-02" db="EMBL/GenBank/DDBJ databases">
        <title>The Genome Sequence of Acinetobacter calcoaceticus CIP 81.8.</title>
        <authorList>
            <consortium name="The Broad Institute Genome Sequencing Platform"/>
            <consortium name="The Broad Institute Genome Sequencing Center for Infectious Disease"/>
            <person name="Cerqueira G."/>
            <person name="Feldgarden M."/>
            <person name="Courvalin P."/>
            <person name="Perichon B."/>
            <person name="Grillot-Courvalin C."/>
            <person name="Clermont D."/>
            <person name="Rocha E."/>
            <person name="Yoon E.-J."/>
            <person name="Nemec A."/>
            <person name="Walker B."/>
            <person name="Young S.K."/>
            <person name="Zeng Q."/>
            <person name="Gargeya S."/>
            <person name="Fitzgerald M."/>
            <person name="Haas B."/>
            <person name="Abouelleil A."/>
            <person name="Alvarado L."/>
            <person name="Arachchi H.M."/>
            <person name="Berlin A.M."/>
            <person name="Chapman S.B."/>
            <person name="Dewar J."/>
            <person name="Goldberg J."/>
            <person name="Griggs A."/>
            <person name="Gujja S."/>
            <person name="Hansen M."/>
            <person name="Howarth C."/>
            <person name="Imamovic A."/>
            <person name="Larimer J."/>
            <person name="McCowan C."/>
            <person name="Murphy C."/>
            <person name="Neiman D."/>
            <person name="Pearson M."/>
            <person name="Priest M."/>
            <person name="Roberts A."/>
            <person name="Saif S."/>
            <person name="Shea T."/>
            <person name="Sisk P."/>
            <person name="Sykes S."/>
            <person name="Wortman J."/>
            <person name="Nusbaum C."/>
            <person name="Birren B."/>
        </authorList>
    </citation>
    <scope>NUCLEOTIDE SEQUENCE [LARGE SCALE GENOMIC DNA]</scope>
    <source>
        <strain evidence="1 2">CIP 81.8</strain>
    </source>
</reference>
<dbReference type="RefSeq" id="WP_005048875.1">
    <property type="nucleotide sequence ID" value="NZ_KB849780.1"/>
</dbReference>
<dbReference type="EMBL" id="APQI01000006">
    <property type="protein sequence ID" value="ENV97594.1"/>
    <property type="molecule type" value="Genomic_DNA"/>
</dbReference>
<dbReference type="Proteomes" id="UP000013024">
    <property type="component" value="Unassembled WGS sequence"/>
</dbReference>
<sequence>MLEKFEARECFQNIPTNFPQNLAINISPHIATSYDLLLIRLLLGKLDIYCNKSQKIVKQRINYYNLPYKKERLSTNLGTYFGTTNLILSNSIRAGINRNFYKEIFFEFSNYFTCMKNKNFVNGFVHLYRILERISYALPLIWASKSKDFYGTFSKLKEFFQNKDTKELGGLKLFIKGFVDPYLAITTDFNIISINQDWQKEYFMSIKNAATKAQGSNTPLIETPFNRISIKNEDIIGFIIEIRNKYFHALTGANASFTSKNIMCTDEFFEIINEPCINWLAFLIMEVIKIDLTL</sequence>
<name>A0ABP2UEE8_ACICA</name>
<organism evidence="1 2">
    <name type="scientific">Acinetobacter calcoaceticus DSM 30006 = CIP 81.8</name>
    <dbReference type="NCBI Taxonomy" id="981331"/>
    <lineage>
        <taxon>Bacteria</taxon>
        <taxon>Pseudomonadati</taxon>
        <taxon>Pseudomonadota</taxon>
        <taxon>Gammaproteobacteria</taxon>
        <taxon>Moraxellales</taxon>
        <taxon>Moraxellaceae</taxon>
        <taxon>Acinetobacter</taxon>
        <taxon>Acinetobacter calcoaceticus/baumannii complex</taxon>
    </lineage>
</organism>
<proteinExistence type="predicted"/>
<accession>A0ABP2UEE8</accession>
<keyword evidence="2" id="KW-1185">Reference proteome</keyword>
<comment type="caution">
    <text evidence="1">The sequence shown here is derived from an EMBL/GenBank/DDBJ whole genome shotgun (WGS) entry which is preliminary data.</text>
</comment>
<evidence type="ECO:0000313" key="1">
    <source>
        <dbReference type="EMBL" id="ENV97594.1"/>
    </source>
</evidence>
<evidence type="ECO:0000313" key="2">
    <source>
        <dbReference type="Proteomes" id="UP000013024"/>
    </source>
</evidence>
<gene>
    <name evidence="1" type="ORF">F936_03235</name>
</gene>
<protein>
    <submittedName>
        <fullName evidence="1">Uncharacterized protein</fullName>
    </submittedName>
</protein>